<evidence type="ECO:0000313" key="2">
    <source>
        <dbReference type="Proteomes" id="UP000196355"/>
    </source>
</evidence>
<gene>
    <name evidence="1" type="ORF">B0E34_20900</name>
</gene>
<comment type="caution">
    <text evidence="1">The sequence shown here is derived from an EMBL/GenBank/DDBJ whole genome shotgun (WGS) entry which is preliminary data.</text>
</comment>
<dbReference type="EMBL" id="MVAG01000226">
    <property type="protein sequence ID" value="OVE52007.1"/>
    <property type="molecule type" value="Genomic_DNA"/>
</dbReference>
<dbReference type="AlphaFoldDB" id="A0A202BKF6"/>
<organism evidence="1 2">
    <name type="scientific">Chryseobacterium mucoviscidosis</name>
    <dbReference type="NCBI Taxonomy" id="1945581"/>
    <lineage>
        <taxon>Bacteria</taxon>
        <taxon>Pseudomonadati</taxon>
        <taxon>Bacteroidota</taxon>
        <taxon>Flavobacteriia</taxon>
        <taxon>Flavobacteriales</taxon>
        <taxon>Weeksellaceae</taxon>
        <taxon>Chryseobacterium group</taxon>
        <taxon>Chryseobacterium</taxon>
    </lineage>
</organism>
<feature type="non-terminal residue" evidence="1">
    <location>
        <position position="83"/>
    </location>
</feature>
<dbReference type="GO" id="GO:0016787">
    <property type="term" value="F:hydrolase activity"/>
    <property type="evidence" value="ECO:0007669"/>
    <property type="project" value="UniProtKB-KW"/>
</dbReference>
<sequence>TPEKIHPKVDSVLDEFLKIWNEKMPTCENDYSRTRREVKAYWVSLFVGSLGVITNGDWKKVTFVRDGAEDEDMLRTVSVLKSF</sequence>
<feature type="non-terminal residue" evidence="1">
    <location>
        <position position="1"/>
    </location>
</feature>
<name>A0A202BKF6_9FLAO</name>
<evidence type="ECO:0000313" key="1">
    <source>
        <dbReference type="EMBL" id="OVE52007.1"/>
    </source>
</evidence>
<reference evidence="2" key="1">
    <citation type="submission" date="2017-02" db="EMBL/GenBank/DDBJ databases">
        <authorList>
            <person name="Tetz G."/>
            <person name="Tetz V."/>
        </authorList>
    </citation>
    <scope>NUCLEOTIDE SEQUENCE [LARGE SCALE GENOMIC DNA]</scope>
    <source>
        <strain evidence="2">VT16-26</strain>
    </source>
</reference>
<protein>
    <submittedName>
        <fullName evidence="1">dGTP triphosphohydrolase</fullName>
    </submittedName>
</protein>
<keyword evidence="1" id="KW-0378">Hydrolase</keyword>
<proteinExistence type="predicted"/>
<keyword evidence="2" id="KW-1185">Reference proteome</keyword>
<dbReference type="Proteomes" id="UP000196355">
    <property type="component" value="Unassembled WGS sequence"/>
</dbReference>
<accession>A0A202BKF6</accession>